<dbReference type="Proteomes" id="UP000440578">
    <property type="component" value="Unassembled WGS sequence"/>
</dbReference>
<dbReference type="EMBL" id="VIIS01002210">
    <property type="protein sequence ID" value="KAF0287183.1"/>
    <property type="molecule type" value="Genomic_DNA"/>
</dbReference>
<comment type="caution">
    <text evidence="2">The sequence shown here is derived from an EMBL/GenBank/DDBJ whole genome shotgun (WGS) entry which is preliminary data.</text>
</comment>
<dbReference type="Gene3D" id="1.25.40.1010">
    <property type="match status" value="1"/>
</dbReference>
<accession>A0A6A4UZG9</accession>
<gene>
    <name evidence="2" type="primary">Naa15</name>
    <name evidence="2" type="ORF">FJT64_014369</name>
</gene>
<sequence length="189" mass="20439">MAFEIYYRKGRILLMLRALKRALALAPDSARLAAQLVRFRRLLDERQAQLSEPVRAVLAEAAPALFGDLSAQQLADRTVAQQPESLEHVLQGARMMFFLDKSRDAEAVKLVSDLAAFPSCTWQTCRDVLTAMLDGELGPAGEAAAAAFRAACAVRFPYCAVLGGALPRAEPTAENNGPLTAKQAGSEHK</sequence>
<organism evidence="2 3">
    <name type="scientific">Amphibalanus amphitrite</name>
    <name type="common">Striped barnacle</name>
    <name type="synonym">Balanus amphitrite</name>
    <dbReference type="NCBI Taxonomy" id="1232801"/>
    <lineage>
        <taxon>Eukaryota</taxon>
        <taxon>Metazoa</taxon>
        <taxon>Ecdysozoa</taxon>
        <taxon>Arthropoda</taxon>
        <taxon>Crustacea</taxon>
        <taxon>Multicrustacea</taxon>
        <taxon>Cirripedia</taxon>
        <taxon>Thoracica</taxon>
        <taxon>Thoracicalcarea</taxon>
        <taxon>Balanomorpha</taxon>
        <taxon>Balanoidea</taxon>
        <taxon>Balanidae</taxon>
        <taxon>Amphibalaninae</taxon>
        <taxon>Amphibalanus</taxon>
    </lineage>
</organism>
<evidence type="ECO:0000256" key="1">
    <source>
        <dbReference type="SAM" id="MobiDB-lite"/>
    </source>
</evidence>
<reference evidence="2 3" key="1">
    <citation type="submission" date="2019-07" db="EMBL/GenBank/DDBJ databases">
        <title>Draft genome assembly of a fouling barnacle, Amphibalanus amphitrite (Darwin, 1854): The first reference genome for Thecostraca.</title>
        <authorList>
            <person name="Kim W."/>
        </authorList>
    </citation>
    <scope>NUCLEOTIDE SEQUENCE [LARGE SCALE GENOMIC DNA]</scope>
    <source>
        <strain evidence="2">SNU_AA5</strain>
        <tissue evidence="2">Soma without cirri and trophi</tissue>
    </source>
</reference>
<proteinExistence type="predicted"/>
<dbReference type="AlphaFoldDB" id="A0A6A4UZG9"/>
<evidence type="ECO:0000313" key="2">
    <source>
        <dbReference type="EMBL" id="KAF0287183.1"/>
    </source>
</evidence>
<keyword evidence="3" id="KW-1185">Reference proteome</keyword>
<feature type="region of interest" description="Disordered" evidence="1">
    <location>
        <begin position="170"/>
        <end position="189"/>
    </location>
</feature>
<name>A0A6A4UZG9_AMPAM</name>
<dbReference type="GO" id="GO:0016740">
    <property type="term" value="F:transferase activity"/>
    <property type="evidence" value="ECO:0007669"/>
    <property type="project" value="UniProtKB-KW"/>
</dbReference>
<keyword evidence="2" id="KW-0808">Transferase</keyword>
<evidence type="ECO:0000313" key="3">
    <source>
        <dbReference type="Proteomes" id="UP000440578"/>
    </source>
</evidence>
<protein>
    <submittedName>
        <fullName evidence="2">N-alpha-acetyltransferase 15, NatA auxiliary subunit</fullName>
    </submittedName>
</protein>
<dbReference type="OrthoDB" id="10263032at2759"/>